<keyword evidence="3" id="KW-1185">Reference proteome</keyword>
<evidence type="ECO:0000256" key="1">
    <source>
        <dbReference type="SAM" id="Phobius"/>
    </source>
</evidence>
<accession>A0A554VCL3</accession>
<organism evidence="2 3">
    <name type="scientific">Aquimarina algiphila</name>
    <dbReference type="NCBI Taxonomy" id="2047982"/>
    <lineage>
        <taxon>Bacteria</taxon>
        <taxon>Pseudomonadati</taxon>
        <taxon>Bacteroidota</taxon>
        <taxon>Flavobacteriia</taxon>
        <taxon>Flavobacteriales</taxon>
        <taxon>Flavobacteriaceae</taxon>
        <taxon>Aquimarina</taxon>
    </lineage>
</organism>
<keyword evidence="1" id="KW-0812">Transmembrane</keyword>
<comment type="caution">
    <text evidence="2">The sequence shown here is derived from an EMBL/GenBank/DDBJ whole genome shotgun (WGS) entry which is preliminary data.</text>
</comment>
<feature type="transmembrane region" description="Helical" evidence="1">
    <location>
        <begin position="33"/>
        <end position="52"/>
    </location>
</feature>
<dbReference type="Proteomes" id="UP000318833">
    <property type="component" value="Unassembled WGS sequence"/>
</dbReference>
<feature type="transmembrane region" description="Helical" evidence="1">
    <location>
        <begin position="84"/>
        <end position="108"/>
    </location>
</feature>
<sequence>MIIFFGTHSIRIKTYTYKELGLDEKYSGLKFQLYQNFFFIFFIPVFPITKFWKVKNSLTNKEVGTDAELRTQLNLVTARKKTPYWAYTGFFILITPVLFLVGLLLLNLTQEITRSAEKGIESIERRKENDKLNEETIDLIKNPEVGDLYHIKMIEMIPKKDVNGKRKGFKKGEREELEYELTQFSIDSLTLKLTKIPNYFAADLTLKDDVKVSGKDLITIADSFKTLYLYETIDGSEAVFAIQKIDRTDQ</sequence>
<evidence type="ECO:0000313" key="3">
    <source>
        <dbReference type="Proteomes" id="UP000318833"/>
    </source>
</evidence>
<name>A0A554VCL3_9FLAO</name>
<protein>
    <submittedName>
        <fullName evidence="2">Uncharacterized protein</fullName>
    </submittedName>
</protein>
<evidence type="ECO:0000313" key="2">
    <source>
        <dbReference type="EMBL" id="TSE04443.1"/>
    </source>
</evidence>
<reference evidence="2 3" key="1">
    <citation type="submission" date="2019-07" db="EMBL/GenBank/DDBJ databases">
        <title>The draft genome sequence of Aquimarina algiphila M91.</title>
        <authorList>
            <person name="Meng X."/>
        </authorList>
    </citation>
    <scope>NUCLEOTIDE SEQUENCE [LARGE SCALE GENOMIC DNA]</scope>
    <source>
        <strain evidence="2 3">M91</strain>
    </source>
</reference>
<dbReference type="EMBL" id="VLNR01000081">
    <property type="protein sequence ID" value="TSE04443.1"/>
    <property type="molecule type" value="Genomic_DNA"/>
</dbReference>
<gene>
    <name evidence="2" type="ORF">FOF46_26315</name>
</gene>
<dbReference type="RefSeq" id="WP_143918522.1">
    <property type="nucleotide sequence ID" value="NZ_CANMIK010000083.1"/>
</dbReference>
<keyword evidence="1" id="KW-1133">Transmembrane helix</keyword>
<dbReference type="AlphaFoldDB" id="A0A554VCL3"/>
<proteinExistence type="predicted"/>
<keyword evidence="1" id="KW-0472">Membrane</keyword>
<dbReference type="OrthoDB" id="1162308at2"/>